<dbReference type="AlphaFoldDB" id="A0A0A0N574"/>
<dbReference type="Gene3D" id="3.40.50.1820">
    <property type="entry name" value="alpha/beta hydrolase"/>
    <property type="match status" value="1"/>
</dbReference>
<dbReference type="GO" id="GO:0016787">
    <property type="term" value="F:hydrolase activity"/>
    <property type="evidence" value="ECO:0007669"/>
    <property type="project" value="UniProtKB-KW"/>
</dbReference>
<evidence type="ECO:0000259" key="2">
    <source>
        <dbReference type="Pfam" id="PF12697"/>
    </source>
</evidence>
<accession>A0A0A0N574</accession>
<feature type="compositionally biased region" description="Low complexity" evidence="1">
    <location>
        <begin position="11"/>
        <end position="21"/>
    </location>
</feature>
<dbReference type="Pfam" id="PF12697">
    <property type="entry name" value="Abhydrolase_6"/>
    <property type="match status" value="1"/>
</dbReference>
<feature type="domain" description="AB hydrolase-1" evidence="2">
    <location>
        <begin position="43"/>
        <end position="265"/>
    </location>
</feature>
<evidence type="ECO:0000313" key="3">
    <source>
        <dbReference type="EMBL" id="RLV73680.1"/>
    </source>
</evidence>
<feature type="compositionally biased region" description="Gly residues" evidence="1">
    <location>
        <begin position="162"/>
        <end position="176"/>
    </location>
</feature>
<dbReference type="SUPFAM" id="SSF53474">
    <property type="entry name" value="alpha/beta-Hydrolases"/>
    <property type="match status" value="1"/>
</dbReference>
<feature type="compositionally biased region" description="Polar residues" evidence="1">
    <location>
        <begin position="1"/>
        <end position="10"/>
    </location>
</feature>
<organism evidence="3 4">
    <name type="scientific">Streptomyces rapamycinicus (strain ATCC 29253 / DSM 41530 / NRRL 5491 / AYB-994)</name>
    <name type="common">Streptomyces hygroscopicus (strain ATCC 29253)</name>
    <dbReference type="NCBI Taxonomy" id="1343740"/>
    <lineage>
        <taxon>Bacteria</taxon>
        <taxon>Bacillati</taxon>
        <taxon>Actinomycetota</taxon>
        <taxon>Actinomycetes</taxon>
        <taxon>Kitasatosporales</taxon>
        <taxon>Streptomycetaceae</taxon>
        <taxon>Streptomyces</taxon>
        <taxon>Streptomyces violaceusniger group</taxon>
    </lineage>
</organism>
<dbReference type="HOGENOM" id="CLU_020336_13_2_11"/>
<dbReference type="InterPro" id="IPR000073">
    <property type="entry name" value="AB_hydrolase_1"/>
</dbReference>
<feature type="region of interest" description="Disordered" evidence="1">
    <location>
        <begin position="1"/>
        <end position="23"/>
    </location>
</feature>
<dbReference type="InterPro" id="IPR029058">
    <property type="entry name" value="AB_hydrolase_fold"/>
</dbReference>
<sequence>MTTPTEFTELTGSTGPTGSPGFAVEPYPGLPLTVRDVGAGRPVLVLHGGAGPASVSGVVDHFAATSRVLAPTHPGWEDTPRPEWFAGVDDLVETYLDLLDDRDLRDVLVLGSSFGGWIAAEMAVRDRGRRIGGLVVMGAFGPRLEGHEVRFPTAPPGPPPGAGSGPGQGPGPGEGSGSSAPRRGPSPAALQALAAYAGPAKSDPKLLHRLARVTVPALAVWGENDTVVPPDYGRAYAAAIPGARFELIPGAGHLPTREAPEATFAAIDAFLGAAGR</sequence>
<dbReference type="PRINTS" id="PR00111">
    <property type="entry name" value="ABHYDROLASE"/>
</dbReference>
<evidence type="ECO:0000313" key="4">
    <source>
        <dbReference type="Proteomes" id="UP000281594"/>
    </source>
</evidence>
<evidence type="ECO:0000256" key="1">
    <source>
        <dbReference type="SAM" id="MobiDB-lite"/>
    </source>
</evidence>
<dbReference type="KEGG" id="src:M271_12915"/>
<keyword evidence="3" id="KW-0378">Hydrolase</keyword>
<name>A0A0A0N574_STRRN</name>
<gene>
    <name evidence="3" type="ORF">D3C57_130680</name>
</gene>
<dbReference type="eggNOG" id="COG1073">
    <property type="taxonomic scope" value="Bacteria"/>
</dbReference>
<dbReference type="Proteomes" id="UP000281594">
    <property type="component" value="Unassembled WGS sequence"/>
</dbReference>
<comment type="caution">
    <text evidence="3">The sequence shown here is derived from an EMBL/GenBank/DDBJ whole genome shotgun (WGS) entry which is preliminary data.</text>
</comment>
<reference evidence="3 4" key="1">
    <citation type="journal article" date="2018" name="J. Biol. Chem.">
        <title>Discovery of the actinoplanic acid pathway in Streptomyces rapamycinicus reveals a genetically conserved synergism with rapamycin.</title>
        <authorList>
            <person name="Mrak P."/>
            <person name="Krastel P."/>
            <person name="Pivk Lukancic P."/>
            <person name="Tao J."/>
            <person name="Pistorius D."/>
            <person name="Moore C.M."/>
        </authorList>
    </citation>
    <scope>NUCLEOTIDE SEQUENCE [LARGE SCALE GENOMIC DNA]</scope>
    <source>
        <strain evidence="3 4">NRRL 5491</strain>
    </source>
</reference>
<dbReference type="STRING" id="1343740.M271_12915"/>
<dbReference type="PANTHER" id="PTHR43689">
    <property type="entry name" value="HYDROLASE"/>
    <property type="match status" value="1"/>
</dbReference>
<feature type="region of interest" description="Disordered" evidence="1">
    <location>
        <begin position="146"/>
        <end position="186"/>
    </location>
</feature>
<dbReference type="RefSeq" id="WP_020867585.1">
    <property type="nucleotide sequence ID" value="NC_022785.1"/>
</dbReference>
<proteinExistence type="predicted"/>
<feature type="compositionally biased region" description="Low complexity" evidence="1">
    <location>
        <begin position="177"/>
        <end position="186"/>
    </location>
</feature>
<protein>
    <submittedName>
        <fullName evidence="3">Hydrolase</fullName>
    </submittedName>
</protein>
<dbReference type="EMBL" id="QYCY01000002">
    <property type="protein sequence ID" value="RLV73680.1"/>
    <property type="molecule type" value="Genomic_DNA"/>
</dbReference>
<dbReference type="PANTHER" id="PTHR43689:SF8">
    <property type="entry name" value="ALPHA_BETA-HYDROLASES SUPERFAMILY PROTEIN"/>
    <property type="match status" value="1"/>
</dbReference>